<evidence type="ECO:0000313" key="1">
    <source>
        <dbReference type="EMBL" id="QDV40378.1"/>
    </source>
</evidence>
<reference evidence="1 2" key="1">
    <citation type="submission" date="2019-03" db="EMBL/GenBank/DDBJ databases">
        <title>Deep-cultivation of Planctomycetes and their phenomic and genomic characterization uncovers novel biology.</title>
        <authorList>
            <person name="Wiegand S."/>
            <person name="Jogler M."/>
            <person name="Boedeker C."/>
            <person name="Pinto D."/>
            <person name="Vollmers J."/>
            <person name="Rivas-Marin E."/>
            <person name="Kohn T."/>
            <person name="Peeters S.H."/>
            <person name="Heuer A."/>
            <person name="Rast P."/>
            <person name="Oberbeckmann S."/>
            <person name="Bunk B."/>
            <person name="Jeske O."/>
            <person name="Meyerdierks A."/>
            <person name="Storesund J.E."/>
            <person name="Kallscheuer N."/>
            <person name="Luecker S."/>
            <person name="Lage O.M."/>
            <person name="Pohl T."/>
            <person name="Merkel B.J."/>
            <person name="Hornburger P."/>
            <person name="Mueller R.-W."/>
            <person name="Bruemmer F."/>
            <person name="Labrenz M."/>
            <person name="Spormann A.M."/>
            <person name="Op den Camp H."/>
            <person name="Overmann J."/>
            <person name="Amann R."/>
            <person name="Jetten M.S.M."/>
            <person name="Mascher T."/>
            <person name="Medema M.H."/>
            <person name="Devos D.P."/>
            <person name="Kaster A.-K."/>
            <person name="Ovreas L."/>
            <person name="Rohde M."/>
            <person name="Galperin M.Y."/>
            <person name="Jogler C."/>
        </authorList>
    </citation>
    <scope>NUCLEOTIDE SEQUENCE [LARGE SCALE GENOMIC DNA]</scope>
    <source>
        <strain evidence="1 2">Enr13</strain>
    </source>
</reference>
<name>A0A518HHQ9_9BACT</name>
<gene>
    <name evidence="1" type="ORF">Enr13x_01840</name>
</gene>
<evidence type="ECO:0000313" key="2">
    <source>
        <dbReference type="Proteomes" id="UP000319004"/>
    </source>
</evidence>
<keyword evidence="2" id="KW-1185">Reference proteome</keyword>
<organism evidence="1 2">
    <name type="scientific">Stieleria neptunia</name>
    <dbReference type="NCBI Taxonomy" id="2527979"/>
    <lineage>
        <taxon>Bacteria</taxon>
        <taxon>Pseudomonadati</taxon>
        <taxon>Planctomycetota</taxon>
        <taxon>Planctomycetia</taxon>
        <taxon>Pirellulales</taxon>
        <taxon>Pirellulaceae</taxon>
        <taxon>Stieleria</taxon>
    </lineage>
</organism>
<accession>A0A518HHQ9</accession>
<protein>
    <submittedName>
        <fullName evidence="1">Uncharacterized protein</fullName>
    </submittedName>
</protein>
<dbReference type="EMBL" id="CP037423">
    <property type="protein sequence ID" value="QDV40378.1"/>
    <property type="molecule type" value="Genomic_DNA"/>
</dbReference>
<dbReference type="Proteomes" id="UP000319004">
    <property type="component" value="Chromosome"/>
</dbReference>
<sequence length="79" mass="8779">MLHSVAPIGSEPKKRRKPMIQRILGTAFAKGRSDVSRVQQESTLSGFASATPSTSHHQPTALQFPTIWLDFMHITRPIP</sequence>
<dbReference type="KEGG" id="snep:Enr13x_01840"/>
<dbReference type="AlphaFoldDB" id="A0A518HHQ9"/>
<proteinExistence type="predicted"/>